<keyword evidence="2" id="KW-1185">Reference proteome</keyword>
<evidence type="ECO:0000313" key="1">
    <source>
        <dbReference type="EMBL" id="MBB2180126.1"/>
    </source>
</evidence>
<sequence>MSTIVNGVRYETRGDYVDMFYDAEMYRGGWLEVKTKVIRGNGGGENQIHRAYVLEFSDDGRVVRVHHESADFRCWWANAGHNFRKLWEDPVFQERLKSDPGSRHLAGAIGKYQDMMANRFKREASPRQPARRPALGR</sequence>
<comment type="caution">
    <text evidence="1">The sequence shown here is derived from an EMBL/GenBank/DDBJ whole genome shotgun (WGS) entry which is preliminary data.</text>
</comment>
<reference evidence="1 2" key="1">
    <citation type="submission" date="2020-04" db="EMBL/GenBank/DDBJ databases">
        <title>Description of novel Gluconacetobacter.</title>
        <authorList>
            <person name="Sombolestani A."/>
        </authorList>
    </citation>
    <scope>NUCLEOTIDE SEQUENCE [LARGE SCALE GENOMIC DNA]</scope>
    <source>
        <strain evidence="1 2">LMG 27725</strain>
    </source>
</reference>
<dbReference type="RefSeq" id="WP_182967570.1">
    <property type="nucleotide sequence ID" value="NZ_BAABGC010000006.1"/>
</dbReference>
<name>A0A7W4JF93_9PROT</name>
<protein>
    <submittedName>
        <fullName evidence="1">Uncharacterized protein</fullName>
    </submittedName>
</protein>
<dbReference type="EMBL" id="JABEQL010000018">
    <property type="protein sequence ID" value="MBB2180126.1"/>
    <property type="molecule type" value="Genomic_DNA"/>
</dbReference>
<gene>
    <name evidence="1" type="ORF">HLH29_13285</name>
</gene>
<evidence type="ECO:0000313" key="2">
    <source>
        <dbReference type="Proteomes" id="UP000525623"/>
    </source>
</evidence>
<organism evidence="1 2">
    <name type="scientific">Gluconacetobacter tumulicola</name>
    <dbReference type="NCBI Taxonomy" id="1017177"/>
    <lineage>
        <taxon>Bacteria</taxon>
        <taxon>Pseudomonadati</taxon>
        <taxon>Pseudomonadota</taxon>
        <taxon>Alphaproteobacteria</taxon>
        <taxon>Acetobacterales</taxon>
        <taxon>Acetobacteraceae</taxon>
        <taxon>Gluconacetobacter</taxon>
    </lineage>
</organism>
<dbReference type="Proteomes" id="UP000525623">
    <property type="component" value="Unassembled WGS sequence"/>
</dbReference>
<proteinExistence type="predicted"/>
<accession>A0A7W4JF93</accession>
<dbReference type="AlphaFoldDB" id="A0A7W4JF93"/>